<dbReference type="InterPro" id="IPR011250">
    <property type="entry name" value="OMP/PagP_B-barrel"/>
</dbReference>
<evidence type="ECO:0000256" key="2">
    <source>
        <dbReference type="ARBA" id="ARBA00022452"/>
    </source>
</evidence>
<gene>
    <name evidence="10" type="ORF">BALG_01833</name>
</gene>
<accession>A0A0E1X3W5</accession>
<evidence type="ECO:0000256" key="1">
    <source>
        <dbReference type="ARBA" id="ARBA00004442"/>
    </source>
</evidence>
<dbReference type="PANTHER" id="PTHR34001:SF3">
    <property type="entry name" value="BLL7405 PROTEIN"/>
    <property type="match status" value="1"/>
</dbReference>
<dbReference type="SUPFAM" id="SSF56925">
    <property type="entry name" value="OMPA-like"/>
    <property type="match status" value="1"/>
</dbReference>
<evidence type="ECO:0000256" key="8">
    <source>
        <dbReference type="SAM" id="SignalP"/>
    </source>
</evidence>
<comment type="similarity">
    <text evidence="7">Belongs to the Omp25/RopB family.</text>
</comment>
<feature type="signal peptide" evidence="8">
    <location>
        <begin position="1"/>
        <end position="27"/>
    </location>
</feature>
<dbReference type="GO" id="GO:0009279">
    <property type="term" value="C:cell outer membrane"/>
    <property type="evidence" value="ECO:0007669"/>
    <property type="project" value="UniProtKB-SubCell"/>
</dbReference>
<dbReference type="InterPro" id="IPR051692">
    <property type="entry name" value="OMP-like"/>
</dbReference>
<protein>
    <submittedName>
        <fullName evidence="10">Outer membrane protein 31b</fullName>
    </submittedName>
</protein>
<proteinExistence type="inferred from homology"/>
<comment type="subcellular location">
    <subcellularLocation>
        <location evidence="1">Cell outer membrane</location>
    </subcellularLocation>
</comment>
<keyword evidence="2" id="KW-1134">Transmembrane beta strand</keyword>
<sequence length="261" mass="27732">MFSLKGTVMKTALLASVAMLFTSSAMAADIIVAEPAPVAVDTFSWTGGYIGINAGYAGGKFKHPFSGIEQDGAQDFSGSLDVTASGFVGGVQAGYNWQLANGLVLGGEADFQGSTVKSKLVDNGDLSDIGVAGNLSGDESFGLETKVQWFGTVRARLGFTPTERLMVYGTGGLAYGKVKTSLSAYDDGESFSAGNSKTKAGWTLGAGVEYAVTNNWTLKSEYLYTDLGKRSFNYIDEENVNINMENKVNFHTVRLGLNYKF</sequence>
<organism evidence="10">
    <name type="scientific">Brucella pinnipedialis M292/94/1</name>
    <dbReference type="NCBI Taxonomy" id="520462"/>
    <lineage>
        <taxon>Bacteria</taxon>
        <taxon>Pseudomonadati</taxon>
        <taxon>Pseudomonadota</taxon>
        <taxon>Alphaproteobacteria</taxon>
        <taxon>Hyphomicrobiales</taxon>
        <taxon>Brucellaceae</taxon>
        <taxon>Brucella/Ochrobactrum group</taxon>
        <taxon>Brucella</taxon>
    </lineage>
</organism>
<keyword evidence="5" id="KW-0472">Membrane</keyword>
<dbReference type="Gene3D" id="2.40.160.20">
    <property type="match status" value="1"/>
</dbReference>
<evidence type="ECO:0000256" key="3">
    <source>
        <dbReference type="ARBA" id="ARBA00022692"/>
    </source>
</evidence>
<dbReference type="Pfam" id="PF13505">
    <property type="entry name" value="OMP_b-brl"/>
    <property type="match status" value="1"/>
</dbReference>
<evidence type="ECO:0000256" key="5">
    <source>
        <dbReference type="ARBA" id="ARBA00023136"/>
    </source>
</evidence>
<feature type="chain" id="PRO_5002389057" evidence="8">
    <location>
        <begin position="28"/>
        <end position="261"/>
    </location>
</feature>
<keyword evidence="6" id="KW-0998">Cell outer membrane</keyword>
<evidence type="ECO:0000313" key="10">
    <source>
        <dbReference type="EMBL" id="EEZ31713.1"/>
    </source>
</evidence>
<evidence type="ECO:0000259" key="9">
    <source>
        <dbReference type="Pfam" id="PF13505"/>
    </source>
</evidence>
<evidence type="ECO:0000256" key="6">
    <source>
        <dbReference type="ARBA" id="ARBA00023237"/>
    </source>
</evidence>
<keyword evidence="3" id="KW-0812">Transmembrane</keyword>
<reference evidence="10" key="1">
    <citation type="submission" date="2009-01" db="EMBL/GenBank/DDBJ databases">
        <title>The Genome Sequence of Brucella pinnipedialis M292/94/1.</title>
        <authorList>
            <consortium name="The Broad Institute Genome Sequencing Platform"/>
            <person name="Ward D."/>
            <person name="Young S.K."/>
            <person name="Kodira C.D."/>
            <person name="Zeng Q."/>
            <person name="Koehrsen M."/>
            <person name="Alvarado L."/>
            <person name="Berlin A."/>
            <person name="Borenstein D."/>
            <person name="Chen Z."/>
            <person name="Engels R."/>
            <person name="Freedman E."/>
            <person name="Gellesch M."/>
            <person name="Goldberg J."/>
            <person name="Griggs A."/>
            <person name="Gujja S."/>
            <person name="Heiman D."/>
            <person name="Hepburn T."/>
            <person name="Howarth C."/>
            <person name="Jen D."/>
            <person name="Larson L."/>
            <person name="Lewis B."/>
            <person name="Mehta T."/>
            <person name="Park D."/>
            <person name="Pearson M."/>
            <person name="Roberts A."/>
            <person name="Saif S."/>
            <person name="Shea T."/>
            <person name="Shenoy N."/>
            <person name="Sisk P."/>
            <person name="Stolte C."/>
            <person name="Sykes S."/>
            <person name="Walk T."/>
            <person name="White J."/>
            <person name="Yandava C."/>
            <person name="Whatmore A.M."/>
            <person name="Perrett L.L."/>
            <person name="O'Callaghan D."/>
            <person name="Nusbaum C."/>
            <person name="Galagan J."/>
            <person name="Birren B."/>
        </authorList>
    </citation>
    <scope>NUCLEOTIDE SEQUENCE [LARGE SCALE GENOMIC DNA]</scope>
    <source>
        <strain evidence="10">M292/94/1</strain>
    </source>
</reference>
<dbReference type="AlphaFoldDB" id="A0A0E1X3W5"/>
<feature type="domain" description="Outer membrane protein beta-barrel" evidence="9">
    <location>
        <begin position="17"/>
        <end position="261"/>
    </location>
</feature>
<dbReference type="InterPro" id="IPR027385">
    <property type="entry name" value="Beta-barrel_OMP"/>
</dbReference>
<evidence type="ECO:0000256" key="7">
    <source>
        <dbReference type="ARBA" id="ARBA00038306"/>
    </source>
</evidence>
<dbReference type="EMBL" id="EQ999546">
    <property type="protein sequence ID" value="EEZ31713.1"/>
    <property type="molecule type" value="Genomic_DNA"/>
</dbReference>
<dbReference type="HOGENOM" id="CLU_037100_0_1_5"/>
<evidence type="ECO:0000256" key="4">
    <source>
        <dbReference type="ARBA" id="ARBA00022729"/>
    </source>
</evidence>
<keyword evidence="4 8" id="KW-0732">Signal</keyword>
<dbReference type="Proteomes" id="UP000004659">
    <property type="component" value="Unassembled WGS sequence"/>
</dbReference>
<name>A0A0E1X3W5_9HYPH</name>
<dbReference type="PANTHER" id="PTHR34001">
    <property type="entry name" value="BLL7405 PROTEIN"/>
    <property type="match status" value="1"/>
</dbReference>